<feature type="compositionally biased region" description="Acidic residues" evidence="1">
    <location>
        <begin position="179"/>
        <end position="188"/>
    </location>
</feature>
<dbReference type="PANTHER" id="PTHR21354:SF0">
    <property type="entry name" value="ZINC FINGER PROTEIN 511"/>
    <property type="match status" value="1"/>
</dbReference>
<dbReference type="PANTHER" id="PTHR21354">
    <property type="entry name" value="ZINC FINGER PROTEIN 511"/>
    <property type="match status" value="1"/>
</dbReference>
<organism evidence="3 4">
    <name type="scientific">Thelephora terrestris</name>
    <dbReference type="NCBI Taxonomy" id="56493"/>
    <lineage>
        <taxon>Eukaryota</taxon>
        <taxon>Fungi</taxon>
        <taxon>Dikarya</taxon>
        <taxon>Basidiomycota</taxon>
        <taxon>Agaricomycotina</taxon>
        <taxon>Agaricomycetes</taxon>
        <taxon>Thelephorales</taxon>
        <taxon>Thelephoraceae</taxon>
        <taxon>Thelephora</taxon>
    </lineage>
</organism>
<feature type="compositionally biased region" description="Basic and acidic residues" evidence="1">
    <location>
        <begin position="156"/>
        <end position="175"/>
    </location>
</feature>
<dbReference type="InterPro" id="IPR039258">
    <property type="entry name" value="ZNF511"/>
</dbReference>
<feature type="region of interest" description="Disordered" evidence="1">
    <location>
        <begin position="222"/>
        <end position="261"/>
    </location>
</feature>
<feature type="compositionally biased region" description="Basic residues" evidence="1">
    <location>
        <begin position="246"/>
        <end position="261"/>
    </location>
</feature>
<dbReference type="EMBL" id="WIUZ02000007">
    <property type="protein sequence ID" value="KAF9784952.1"/>
    <property type="molecule type" value="Genomic_DNA"/>
</dbReference>
<evidence type="ECO:0000313" key="3">
    <source>
        <dbReference type="EMBL" id="KAF9784952.1"/>
    </source>
</evidence>
<dbReference type="SMART" id="SM00355">
    <property type="entry name" value="ZnF_C2H2"/>
    <property type="match status" value="3"/>
</dbReference>
<dbReference type="PROSITE" id="PS00028">
    <property type="entry name" value="ZINC_FINGER_C2H2_1"/>
    <property type="match status" value="1"/>
</dbReference>
<feature type="region of interest" description="Disordered" evidence="1">
    <location>
        <begin position="156"/>
        <end position="205"/>
    </location>
</feature>
<reference evidence="3" key="1">
    <citation type="journal article" date="2020" name="Nat. Commun.">
        <title>Large-scale genome sequencing of mycorrhizal fungi provides insights into the early evolution of symbiotic traits.</title>
        <authorList>
            <person name="Miyauchi S."/>
            <person name="Kiss E."/>
            <person name="Kuo A."/>
            <person name="Drula E."/>
            <person name="Kohler A."/>
            <person name="Sanchez-Garcia M."/>
            <person name="Morin E."/>
            <person name="Andreopoulos B."/>
            <person name="Barry K.W."/>
            <person name="Bonito G."/>
            <person name="Buee M."/>
            <person name="Carver A."/>
            <person name="Chen C."/>
            <person name="Cichocki N."/>
            <person name="Clum A."/>
            <person name="Culley D."/>
            <person name="Crous P.W."/>
            <person name="Fauchery L."/>
            <person name="Girlanda M."/>
            <person name="Hayes R.D."/>
            <person name="Keri Z."/>
            <person name="LaButti K."/>
            <person name="Lipzen A."/>
            <person name="Lombard V."/>
            <person name="Magnuson J."/>
            <person name="Maillard F."/>
            <person name="Murat C."/>
            <person name="Nolan M."/>
            <person name="Ohm R.A."/>
            <person name="Pangilinan J."/>
            <person name="Pereira M.F."/>
            <person name="Perotto S."/>
            <person name="Peter M."/>
            <person name="Pfister S."/>
            <person name="Riley R."/>
            <person name="Sitrit Y."/>
            <person name="Stielow J.B."/>
            <person name="Szollosi G."/>
            <person name="Zifcakova L."/>
            <person name="Stursova M."/>
            <person name="Spatafora J.W."/>
            <person name="Tedersoo L."/>
            <person name="Vaario L.M."/>
            <person name="Yamada A."/>
            <person name="Yan M."/>
            <person name="Wang P."/>
            <person name="Xu J."/>
            <person name="Bruns T."/>
            <person name="Baldrian P."/>
            <person name="Vilgalys R."/>
            <person name="Dunand C."/>
            <person name="Henrissat B."/>
            <person name="Grigoriev I.V."/>
            <person name="Hibbett D."/>
            <person name="Nagy L.G."/>
            <person name="Martin F.M."/>
        </authorList>
    </citation>
    <scope>NUCLEOTIDE SEQUENCE</scope>
    <source>
        <strain evidence="3">UH-Tt-Lm1</strain>
    </source>
</reference>
<reference evidence="3" key="2">
    <citation type="submission" date="2020-11" db="EMBL/GenBank/DDBJ databases">
        <authorList>
            <consortium name="DOE Joint Genome Institute"/>
            <person name="Kuo A."/>
            <person name="Miyauchi S."/>
            <person name="Kiss E."/>
            <person name="Drula E."/>
            <person name="Kohler A."/>
            <person name="Sanchez-Garcia M."/>
            <person name="Andreopoulos B."/>
            <person name="Barry K.W."/>
            <person name="Bonito G."/>
            <person name="Buee M."/>
            <person name="Carver A."/>
            <person name="Chen C."/>
            <person name="Cichocki N."/>
            <person name="Clum A."/>
            <person name="Culley D."/>
            <person name="Crous P.W."/>
            <person name="Fauchery L."/>
            <person name="Girlanda M."/>
            <person name="Hayes R."/>
            <person name="Keri Z."/>
            <person name="Labutti K."/>
            <person name="Lipzen A."/>
            <person name="Lombard V."/>
            <person name="Magnuson J."/>
            <person name="Maillard F."/>
            <person name="Morin E."/>
            <person name="Murat C."/>
            <person name="Nolan M."/>
            <person name="Ohm R."/>
            <person name="Pangilinan J."/>
            <person name="Pereira M."/>
            <person name="Perotto S."/>
            <person name="Peter M."/>
            <person name="Riley R."/>
            <person name="Sitrit Y."/>
            <person name="Stielow B."/>
            <person name="Szollosi G."/>
            <person name="Zifcakova L."/>
            <person name="Stursova M."/>
            <person name="Spatafora J.W."/>
            <person name="Tedersoo L."/>
            <person name="Vaario L.-M."/>
            <person name="Yamada A."/>
            <person name="Yan M."/>
            <person name="Wang P."/>
            <person name="Xu J."/>
            <person name="Bruns T."/>
            <person name="Baldrian P."/>
            <person name="Vilgalys R."/>
            <person name="Henrissat B."/>
            <person name="Grigoriev I.V."/>
            <person name="Hibbett D."/>
            <person name="Nagy L.G."/>
            <person name="Martin F.M."/>
        </authorList>
    </citation>
    <scope>NUCLEOTIDE SEQUENCE</scope>
    <source>
        <strain evidence="3">UH-Tt-Lm1</strain>
    </source>
</reference>
<accession>A0A9P6HDW8</accession>
<dbReference type="InterPro" id="IPR013087">
    <property type="entry name" value="Znf_C2H2_type"/>
</dbReference>
<dbReference type="Proteomes" id="UP000736335">
    <property type="component" value="Unassembled WGS sequence"/>
</dbReference>
<dbReference type="OrthoDB" id="18440at2759"/>
<gene>
    <name evidence="3" type="ORF">BJ322DRAFT_1005819</name>
</gene>
<dbReference type="AlphaFoldDB" id="A0A9P6HDW8"/>
<evidence type="ECO:0000313" key="4">
    <source>
        <dbReference type="Proteomes" id="UP000736335"/>
    </source>
</evidence>
<feature type="region of interest" description="Disordered" evidence="1">
    <location>
        <begin position="1"/>
        <end position="20"/>
    </location>
</feature>
<keyword evidence="4" id="KW-1185">Reference proteome</keyword>
<sequence length="261" mass="28914">MSKRHRNNSPSSSPAKTTRIPQSANPFICELPPTCNKHPTTLESASEMESHYSTCHAHVCSAEGCNRIFPEQRFLDLHQTECHNPIAEIKKDRGERIFACFNVNCKSTFTTPKGRRLHLIDKHKYPPNFYFSITNKGIGGLLRRWGEGATLLRKEYTPSKKGTETETTDERHEESSSAIDDDSESEDLTEVRDMDPSPSEPAPSVDVDVLADSMSSLALVPPSVHFGRGGVRGGFKQPPRGMAGRGRVRARGRGRGRGLLA</sequence>
<evidence type="ECO:0000256" key="1">
    <source>
        <dbReference type="SAM" id="MobiDB-lite"/>
    </source>
</evidence>
<feature type="domain" description="C2H2-type" evidence="2">
    <location>
        <begin position="60"/>
        <end position="83"/>
    </location>
</feature>
<comment type="caution">
    <text evidence="3">The sequence shown here is derived from an EMBL/GenBank/DDBJ whole genome shotgun (WGS) entry which is preliminary data.</text>
</comment>
<name>A0A9P6HDW8_9AGAM</name>
<protein>
    <recommendedName>
        <fullName evidence="2">C2H2-type domain-containing protein</fullName>
    </recommendedName>
</protein>
<proteinExistence type="predicted"/>
<evidence type="ECO:0000259" key="2">
    <source>
        <dbReference type="PROSITE" id="PS00028"/>
    </source>
</evidence>
<feature type="compositionally biased region" description="Polar residues" evidence="1">
    <location>
        <begin position="8"/>
        <end position="20"/>
    </location>
</feature>